<dbReference type="Gene3D" id="3.30.70.1660">
    <property type="match status" value="2"/>
</dbReference>
<evidence type="ECO:0000256" key="3">
    <source>
        <dbReference type="ARBA" id="ARBA00022481"/>
    </source>
</evidence>
<dbReference type="InterPro" id="IPR000352">
    <property type="entry name" value="Pep_chain_release_fac_I"/>
</dbReference>
<evidence type="ECO:0000256" key="8">
    <source>
        <dbReference type="ARBA" id="ARBA00055528"/>
    </source>
</evidence>
<dbReference type="GO" id="GO:0016149">
    <property type="term" value="F:translation release factor activity, codon specific"/>
    <property type="evidence" value="ECO:0007669"/>
    <property type="project" value="UniProtKB-ARBA"/>
</dbReference>
<dbReference type="Ensembl" id="ENSTGUT00000011652.2">
    <property type="protein sequence ID" value="ENSTGUP00000011527.2"/>
    <property type="gene ID" value="ENSTGUG00000011186.2"/>
</dbReference>
<dbReference type="InterPro" id="IPR005139">
    <property type="entry name" value="PCRF"/>
</dbReference>
<dbReference type="InterPro" id="IPR045853">
    <property type="entry name" value="Pep_chain_release_fac_I_sf"/>
</dbReference>
<dbReference type="GeneTree" id="ENSGT00940000155683"/>
<keyword evidence="14" id="KW-1185">Reference proteome</keyword>
<protein>
    <recommendedName>
        <fullName evidence="9">Peptide chain release factor 1-like, mitochondrial</fullName>
    </recommendedName>
    <alternativeName>
        <fullName evidence="10">Mitochondrial translational release factor 1-like</fullName>
    </alternativeName>
</protein>
<evidence type="ECO:0000313" key="13">
    <source>
        <dbReference type="Ensembl" id="ENSTGUP00000011527.2"/>
    </source>
</evidence>
<dbReference type="HOGENOM" id="CLU_036856_0_3_1"/>
<comment type="subcellular location">
    <subcellularLocation>
        <location evidence="1">Mitochondrion</location>
    </subcellularLocation>
</comment>
<proteinExistence type="inferred from homology"/>
<dbReference type="SUPFAM" id="SSF75620">
    <property type="entry name" value="Release factor"/>
    <property type="match status" value="1"/>
</dbReference>
<evidence type="ECO:0000256" key="2">
    <source>
        <dbReference type="ARBA" id="ARBA00010835"/>
    </source>
</evidence>
<dbReference type="Proteomes" id="UP000007754">
    <property type="component" value="Chromosome 3"/>
</dbReference>
<evidence type="ECO:0000313" key="14">
    <source>
        <dbReference type="Proteomes" id="UP000007754"/>
    </source>
</evidence>
<comment type="function">
    <text evidence="8">Mitochondrial peptide chain release factor that directs the termination of translation in response to the peptide chain termination codons UAA and UAG.</text>
</comment>
<keyword evidence="5" id="KW-0809">Transit peptide</keyword>
<dbReference type="GO" id="GO:0005739">
    <property type="term" value="C:mitochondrion"/>
    <property type="evidence" value="ECO:0007669"/>
    <property type="project" value="UniProtKB-SubCell"/>
</dbReference>
<keyword evidence="6" id="KW-0175">Coiled coil</keyword>
<dbReference type="FunFam" id="3.30.70.1660:FF:000011">
    <property type="entry name" value="Peptide chain release factor 1-like, mitochondrial"/>
    <property type="match status" value="1"/>
</dbReference>
<feature type="region of interest" description="Disordered" evidence="11">
    <location>
        <begin position="134"/>
        <end position="172"/>
    </location>
</feature>
<dbReference type="AlphaFoldDB" id="H0ZLQ4"/>
<organism evidence="13 14">
    <name type="scientific">Taeniopygia guttata</name>
    <name type="common">Zebra finch</name>
    <name type="synonym">Poephila guttata</name>
    <dbReference type="NCBI Taxonomy" id="59729"/>
    <lineage>
        <taxon>Eukaryota</taxon>
        <taxon>Metazoa</taxon>
        <taxon>Chordata</taxon>
        <taxon>Craniata</taxon>
        <taxon>Vertebrata</taxon>
        <taxon>Euteleostomi</taxon>
        <taxon>Archelosauria</taxon>
        <taxon>Archosauria</taxon>
        <taxon>Dinosauria</taxon>
        <taxon>Saurischia</taxon>
        <taxon>Theropoda</taxon>
        <taxon>Coelurosauria</taxon>
        <taxon>Aves</taxon>
        <taxon>Neognathae</taxon>
        <taxon>Neoaves</taxon>
        <taxon>Telluraves</taxon>
        <taxon>Australaves</taxon>
        <taxon>Passeriformes</taxon>
        <taxon>Passeroidea</taxon>
        <taxon>Estrildidae</taxon>
        <taxon>Estrildinae</taxon>
        <taxon>Taeniopygia</taxon>
    </lineage>
</organism>
<dbReference type="FunFam" id="3.30.160.20:FF:000004">
    <property type="entry name" value="Peptide chain release factor 1"/>
    <property type="match status" value="1"/>
</dbReference>
<dbReference type="PANTHER" id="PTHR43804:SF3">
    <property type="entry name" value="PEPTIDE CHAIN RELEASE FACTOR 1-LIKE, MITOCHONDRIAL"/>
    <property type="match status" value="1"/>
</dbReference>
<evidence type="ECO:0000256" key="6">
    <source>
        <dbReference type="ARBA" id="ARBA00023054"/>
    </source>
</evidence>
<dbReference type="InterPro" id="IPR050057">
    <property type="entry name" value="Prokaryotic/Mito_RF"/>
</dbReference>
<evidence type="ECO:0000256" key="4">
    <source>
        <dbReference type="ARBA" id="ARBA00022917"/>
    </source>
</evidence>
<evidence type="ECO:0000259" key="12">
    <source>
        <dbReference type="PROSITE" id="PS00745"/>
    </source>
</evidence>
<name>H0ZLQ4_TAEGU</name>
<evidence type="ECO:0000256" key="11">
    <source>
        <dbReference type="SAM" id="MobiDB-lite"/>
    </source>
</evidence>
<reference evidence="13" key="2">
    <citation type="submission" date="2025-08" db="UniProtKB">
        <authorList>
            <consortium name="Ensembl"/>
        </authorList>
    </citation>
    <scope>IDENTIFICATION</scope>
</reference>
<dbReference type="FunFam" id="3.30.70.1660:FF:000004">
    <property type="entry name" value="Peptide chain release factor 1"/>
    <property type="match status" value="1"/>
</dbReference>
<accession>H0ZLQ4</accession>
<keyword evidence="7" id="KW-0496">Mitochondrion</keyword>
<dbReference type="GO" id="GO:0070126">
    <property type="term" value="P:mitochondrial translational termination"/>
    <property type="evidence" value="ECO:0007669"/>
    <property type="project" value="UniProtKB-ARBA"/>
</dbReference>
<keyword evidence="4" id="KW-0648">Protein biosynthesis</keyword>
<dbReference type="SMART" id="SM00937">
    <property type="entry name" value="PCRF"/>
    <property type="match status" value="1"/>
</dbReference>
<sequence length="474" mass="52637">MRLLSRALRAAQGYRAAALPPRSFRAAPVGRALPARRGLSARPGLEELFAAPSLRRLLEARAGGGAAPELAARVRRLRDKERELRDTRELAQGAARGARRARPALVASPGSGPGGAGAGRSFICMRRSPAGMAAVRAGGAARRRGRDGDTRVTRGSRGRPLGPSGGKETARAPVANENEDFRKLAEREIASCEEEIAELKQQIVLLLIPSEETDESDLVMEVTAGVGGQEAMLFTSEIFDMYQRYAAYKKWKFEVLEYFPSELGGLRHAVASIAGLEAYKYMKFEGGVHRVQRVPKTEKQGRIHTSTMTVAILPQPTEMRLQINPKDLRIETKRASGAGGQHVNTTDSAVRIVHIPTGIVSECQQERSQIRNKEKAMQMLCAKLYNAKLEEETKKRNYARKIQIGTKGRSEKIRTYNFPQDRITDHRISRSVHHVESFMLGEEMLDEMIQTLREYADYESLMEIISENEKNNSS</sequence>
<keyword evidence="3" id="KW-0488">Methylation</keyword>
<feature type="domain" description="Prokaryotic-type class I peptide chain release factors" evidence="12">
    <location>
        <begin position="334"/>
        <end position="350"/>
    </location>
</feature>
<feature type="compositionally biased region" description="Low complexity" evidence="11">
    <location>
        <begin position="153"/>
        <end position="162"/>
    </location>
</feature>
<dbReference type="PANTHER" id="PTHR43804">
    <property type="entry name" value="LD18447P"/>
    <property type="match status" value="1"/>
</dbReference>
<evidence type="ECO:0000256" key="1">
    <source>
        <dbReference type="ARBA" id="ARBA00004173"/>
    </source>
</evidence>
<dbReference type="Pfam" id="PF00472">
    <property type="entry name" value="RF-1"/>
    <property type="match status" value="1"/>
</dbReference>
<evidence type="ECO:0000256" key="10">
    <source>
        <dbReference type="ARBA" id="ARBA00082737"/>
    </source>
</evidence>
<evidence type="ECO:0000256" key="7">
    <source>
        <dbReference type="ARBA" id="ARBA00023128"/>
    </source>
</evidence>
<evidence type="ECO:0000256" key="5">
    <source>
        <dbReference type="ARBA" id="ARBA00022946"/>
    </source>
</evidence>
<comment type="similarity">
    <text evidence="2">Belongs to the prokaryotic/mitochondrial release factor family.</text>
</comment>
<reference evidence="13 14" key="1">
    <citation type="journal article" date="2010" name="Nature">
        <title>The genome of a songbird.</title>
        <authorList>
            <person name="Warren W.C."/>
            <person name="Clayton D.F."/>
            <person name="Ellegren H."/>
            <person name="Arnold A.P."/>
            <person name="Hillier L.W."/>
            <person name="Kunstner A."/>
            <person name="Searle S."/>
            <person name="White S."/>
            <person name="Vilella A.J."/>
            <person name="Fairley S."/>
            <person name="Heger A."/>
            <person name="Kong L."/>
            <person name="Ponting C.P."/>
            <person name="Jarvis E.D."/>
            <person name="Mello C.V."/>
            <person name="Minx P."/>
            <person name="Lovell P."/>
            <person name="Velho T.A."/>
            <person name="Ferris M."/>
            <person name="Balakrishnan C.N."/>
            <person name="Sinha S."/>
            <person name="Blatti C."/>
            <person name="London S.E."/>
            <person name="Li Y."/>
            <person name="Lin Y.C."/>
            <person name="George J."/>
            <person name="Sweedler J."/>
            <person name="Southey B."/>
            <person name="Gunaratne P."/>
            <person name="Watson M."/>
            <person name="Nam K."/>
            <person name="Backstrom N."/>
            <person name="Smeds L."/>
            <person name="Nabholz B."/>
            <person name="Itoh Y."/>
            <person name="Whitney O."/>
            <person name="Pfenning A.R."/>
            <person name="Howard J."/>
            <person name="Volker M."/>
            <person name="Skinner B.M."/>
            <person name="Griffin D.K."/>
            <person name="Ye L."/>
            <person name="McLaren W.M."/>
            <person name="Flicek P."/>
            <person name="Quesada V."/>
            <person name="Velasco G."/>
            <person name="Lopez-Otin C."/>
            <person name="Puente X.S."/>
            <person name="Olender T."/>
            <person name="Lancet D."/>
            <person name="Smit A.F."/>
            <person name="Hubley R."/>
            <person name="Konkel M.K."/>
            <person name="Walker J.A."/>
            <person name="Batzer M.A."/>
            <person name="Gu W."/>
            <person name="Pollock D.D."/>
            <person name="Chen L."/>
            <person name="Cheng Z."/>
            <person name="Eichler E.E."/>
            <person name="Stapley J."/>
            <person name="Slate J."/>
            <person name="Ekblom R."/>
            <person name="Birkhead T."/>
            <person name="Burke T."/>
            <person name="Burt D."/>
            <person name="Scharff C."/>
            <person name="Adam I."/>
            <person name="Richard H."/>
            <person name="Sultan M."/>
            <person name="Soldatov A."/>
            <person name="Lehrach H."/>
            <person name="Edwards S.V."/>
            <person name="Yang S.P."/>
            <person name="Li X."/>
            <person name="Graves T."/>
            <person name="Fulton L."/>
            <person name="Nelson J."/>
            <person name="Chinwalla A."/>
            <person name="Hou S."/>
            <person name="Mardis E.R."/>
            <person name="Wilson R.K."/>
        </authorList>
    </citation>
    <scope>NUCLEOTIDE SEQUENCE [LARGE SCALE GENOMIC DNA]</scope>
</reference>
<gene>
    <name evidence="13" type="primary">MTRF1L</name>
</gene>
<dbReference type="Gene3D" id="3.30.160.20">
    <property type="match status" value="1"/>
</dbReference>
<dbReference type="OMA" id="IGGHDAY"/>
<reference evidence="13" key="3">
    <citation type="submission" date="2025-09" db="UniProtKB">
        <authorList>
            <consortium name="Ensembl"/>
        </authorList>
    </citation>
    <scope>IDENTIFICATION</scope>
</reference>
<dbReference type="PROSITE" id="PS00745">
    <property type="entry name" value="RF_PROK_I"/>
    <property type="match status" value="1"/>
</dbReference>
<feature type="region of interest" description="Disordered" evidence="11">
    <location>
        <begin position="87"/>
        <end position="118"/>
    </location>
</feature>
<evidence type="ECO:0000256" key="9">
    <source>
        <dbReference type="ARBA" id="ARBA00070847"/>
    </source>
</evidence>
<dbReference type="Pfam" id="PF03462">
    <property type="entry name" value="PCRF"/>
    <property type="match status" value="1"/>
</dbReference>